<evidence type="ECO:0000256" key="7">
    <source>
        <dbReference type="ARBA" id="ARBA00023224"/>
    </source>
</evidence>
<keyword evidence="6 8" id="KW-0472">Membrane</keyword>
<dbReference type="SUPFAM" id="SSF81321">
    <property type="entry name" value="Family A G protein-coupled receptor-like"/>
    <property type="match status" value="1"/>
</dbReference>
<dbReference type="PANTHER" id="PTHR26450">
    <property type="entry name" value="OLFACTORY RECEPTOR 56B1-RELATED"/>
    <property type="match status" value="1"/>
</dbReference>
<evidence type="ECO:0000313" key="10">
    <source>
        <dbReference type="EMBL" id="KAB0348819.1"/>
    </source>
</evidence>
<evidence type="ECO:0000256" key="2">
    <source>
        <dbReference type="ARBA" id="ARBA00022606"/>
    </source>
</evidence>
<dbReference type="GO" id="GO:0007186">
    <property type="term" value="P:G protein-coupled receptor signaling pathway"/>
    <property type="evidence" value="ECO:0007669"/>
    <property type="project" value="InterPro"/>
</dbReference>
<dbReference type="PRINTS" id="PR00245">
    <property type="entry name" value="OLFACTORYR"/>
</dbReference>
<sequence>MWSFIHTASNFTHLLLHWYSWSGGCPNMDLHSLLSPAFHCLQCLTQMLFIHTLSSVESGVLVAMAFDRLVAVCAPLNYTRLLTHSAVACLGGAAVIRGATLVAPLPFLLRTFPFCGANILSHSYCYLPDILNLACGDATFSGVYGLVFVLFTFAVDVVFILASYMQILATVIKLENQDRNWKSLHTCACHLCTVFVFCLPLISLAVLHRYTQNTSPILFTSISNAYLLMTPLLNPLVYSLKSRQIQPALCKQFWVQCVIAGE</sequence>
<accession>A0A5N3VHS1</accession>
<feature type="transmembrane region" description="Helical" evidence="8">
    <location>
        <begin position="184"/>
        <end position="205"/>
    </location>
</feature>
<organism evidence="10 11">
    <name type="scientific">Muntiacus muntjak</name>
    <name type="common">Barking deer</name>
    <name type="synonym">Indian muntjac</name>
    <dbReference type="NCBI Taxonomy" id="9888"/>
    <lineage>
        <taxon>Eukaryota</taxon>
        <taxon>Metazoa</taxon>
        <taxon>Chordata</taxon>
        <taxon>Craniata</taxon>
        <taxon>Vertebrata</taxon>
        <taxon>Euteleostomi</taxon>
        <taxon>Mammalia</taxon>
        <taxon>Eutheria</taxon>
        <taxon>Laurasiatheria</taxon>
        <taxon>Artiodactyla</taxon>
        <taxon>Ruminantia</taxon>
        <taxon>Pecora</taxon>
        <taxon>Cervidae</taxon>
        <taxon>Muntiacinae</taxon>
        <taxon>Muntiacus</taxon>
    </lineage>
</organism>
<gene>
    <name evidence="10" type="ORF">FD754_013676</name>
</gene>
<keyword evidence="3 8" id="KW-0812">Transmembrane</keyword>
<evidence type="ECO:0000256" key="3">
    <source>
        <dbReference type="ARBA" id="ARBA00022692"/>
    </source>
</evidence>
<name>A0A5N3VHS1_MUNMU</name>
<dbReference type="InterPro" id="IPR000725">
    <property type="entry name" value="Olfact_rcpt"/>
</dbReference>
<evidence type="ECO:0000313" key="11">
    <source>
        <dbReference type="Proteomes" id="UP000326458"/>
    </source>
</evidence>
<keyword evidence="11" id="KW-1185">Reference proteome</keyword>
<dbReference type="InterPro" id="IPR050402">
    <property type="entry name" value="OR51/52/56-like"/>
</dbReference>
<evidence type="ECO:0000256" key="1">
    <source>
        <dbReference type="ARBA" id="ARBA00004141"/>
    </source>
</evidence>
<dbReference type="EMBL" id="VCEA01000002">
    <property type="protein sequence ID" value="KAB0348819.1"/>
    <property type="molecule type" value="Genomic_DNA"/>
</dbReference>
<proteinExistence type="predicted"/>
<dbReference type="GO" id="GO:0004984">
    <property type="term" value="F:olfactory receptor activity"/>
    <property type="evidence" value="ECO:0007669"/>
    <property type="project" value="InterPro"/>
</dbReference>
<comment type="caution">
    <text evidence="10">The sequence shown here is derived from an EMBL/GenBank/DDBJ whole genome shotgun (WGS) entry which is preliminary data.</text>
</comment>
<feature type="transmembrane region" description="Helical" evidence="8">
    <location>
        <begin position="143"/>
        <end position="172"/>
    </location>
</feature>
<evidence type="ECO:0000256" key="4">
    <source>
        <dbReference type="ARBA" id="ARBA00022725"/>
    </source>
</evidence>
<reference evidence="10 11" key="1">
    <citation type="submission" date="2019-06" db="EMBL/GenBank/DDBJ databases">
        <title>Discovery of a novel chromosome fission-fusion reversal in muntjac.</title>
        <authorList>
            <person name="Mudd A.B."/>
            <person name="Bredeson J.V."/>
            <person name="Baum R."/>
            <person name="Hockemeyer D."/>
            <person name="Rokhsar D.S."/>
        </authorList>
    </citation>
    <scope>NUCLEOTIDE SEQUENCE [LARGE SCALE GENOMIC DNA]</scope>
    <source>
        <strain evidence="10">UTSW_UCB_Mm</strain>
        <tissue evidence="10">Fibroblast cell line</tissue>
    </source>
</reference>
<evidence type="ECO:0000256" key="6">
    <source>
        <dbReference type="ARBA" id="ARBA00023136"/>
    </source>
</evidence>
<dbReference type="Proteomes" id="UP000326458">
    <property type="component" value="Unassembled WGS sequence"/>
</dbReference>
<dbReference type="Pfam" id="PF13853">
    <property type="entry name" value="7tm_4"/>
    <property type="match status" value="1"/>
</dbReference>
<keyword evidence="7" id="KW-0807">Transducer</keyword>
<feature type="transmembrane region" description="Helical" evidence="8">
    <location>
        <begin position="217"/>
        <end position="237"/>
    </location>
</feature>
<evidence type="ECO:0000259" key="9">
    <source>
        <dbReference type="PROSITE" id="PS50262"/>
    </source>
</evidence>
<dbReference type="InterPro" id="IPR017452">
    <property type="entry name" value="GPCR_Rhodpsn_7TM"/>
</dbReference>
<dbReference type="Gene3D" id="1.20.1070.10">
    <property type="entry name" value="Rhodopsin 7-helix transmembrane proteins"/>
    <property type="match status" value="1"/>
</dbReference>
<protein>
    <recommendedName>
        <fullName evidence="9">G-protein coupled receptors family 1 profile domain-containing protein</fullName>
    </recommendedName>
</protein>
<keyword evidence="4" id="KW-0552">Olfaction</keyword>
<feature type="domain" description="G-protein coupled receptors family 1 profile" evidence="9">
    <location>
        <begin position="1"/>
        <end position="238"/>
    </location>
</feature>
<comment type="subcellular location">
    <subcellularLocation>
        <location evidence="1">Membrane</location>
        <topology evidence="1">Multi-pass membrane protein</topology>
    </subcellularLocation>
</comment>
<dbReference type="PROSITE" id="PS50262">
    <property type="entry name" value="G_PROTEIN_RECEP_F1_2"/>
    <property type="match status" value="1"/>
</dbReference>
<dbReference type="AlphaFoldDB" id="A0A5N3VHS1"/>
<dbReference type="GO" id="GO:0005886">
    <property type="term" value="C:plasma membrane"/>
    <property type="evidence" value="ECO:0007669"/>
    <property type="project" value="TreeGrafter"/>
</dbReference>
<evidence type="ECO:0000256" key="8">
    <source>
        <dbReference type="SAM" id="Phobius"/>
    </source>
</evidence>
<evidence type="ECO:0000256" key="5">
    <source>
        <dbReference type="ARBA" id="ARBA00022989"/>
    </source>
</evidence>
<dbReference type="PANTHER" id="PTHR26450:SF1">
    <property type="entry name" value="OLFACTORY RECEPTOR FAMILY 51 SUBFAMILY AB MEMBER 3"/>
    <property type="match status" value="1"/>
</dbReference>
<keyword evidence="2" id="KW-0716">Sensory transduction</keyword>
<keyword evidence="5 8" id="KW-1133">Transmembrane helix</keyword>